<comment type="caution">
    <text evidence="2">The sequence shown here is derived from an EMBL/GenBank/DDBJ whole genome shotgun (WGS) entry which is preliminary data.</text>
</comment>
<keyword evidence="1" id="KW-0472">Membrane</keyword>
<reference evidence="2" key="1">
    <citation type="submission" date="2021-05" db="EMBL/GenBank/DDBJ databases">
        <authorList>
            <person name="Sun Q."/>
            <person name="Inoue M."/>
        </authorList>
    </citation>
    <scope>NUCLEOTIDE SEQUENCE</scope>
    <source>
        <strain evidence="2">VKM B-3255</strain>
    </source>
</reference>
<keyword evidence="1" id="KW-0812">Transmembrane</keyword>
<name>A0ABS5R3H3_9HYPH</name>
<feature type="transmembrane region" description="Helical" evidence="1">
    <location>
        <begin position="21"/>
        <end position="41"/>
    </location>
</feature>
<dbReference type="EMBL" id="JAHCQH010000014">
    <property type="protein sequence ID" value="MBS9476171.1"/>
    <property type="molecule type" value="Genomic_DNA"/>
</dbReference>
<evidence type="ECO:0008006" key="4">
    <source>
        <dbReference type="Google" id="ProtNLM"/>
    </source>
</evidence>
<evidence type="ECO:0000256" key="1">
    <source>
        <dbReference type="SAM" id="Phobius"/>
    </source>
</evidence>
<feature type="transmembrane region" description="Helical" evidence="1">
    <location>
        <begin position="53"/>
        <end position="71"/>
    </location>
</feature>
<keyword evidence="3" id="KW-1185">Reference proteome</keyword>
<evidence type="ECO:0000313" key="3">
    <source>
        <dbReference type="Proteomes" id="UP001166585"/>
    </source>
</evidence>
<gene>
    <name evidence="2" type="ORF">KIP89_03530</name>
</gene>
<evidence type="ECO:0000313" key="2">
    <source>
        <dbReference type="EMBL" id="MBS9476171.1"/>
    </source>
</evidence>
<feature type="transmembrane region" description="Helical" evidence="1">
    <location>
        <begin position="78"/>
        <end position="98"/>
    </location>
</feature>
<dbReference type="RefSeq" id="WP_213754031.1">
    <property type="nucleotide sequence ID" value="NZ_JAHCQH010000014.1"/>
</dbReference>
<proteinExistence type="predicted"/>
<protein>
    <recommendedName>
        <fullName evidence="4">VanZ family protein</fullName>
    </recommendedName>
</protein>
<dbReference type="Proteomes" id="UP001166585">
    <property type="component" value="Unassembled WGS sequence"/>
</dbReference>
<organism evidence="2 3">
    <name type="scientific">Ancylobacter radicis</name>
    <dbReference type="NCBI Taxonomy" id="2836179"/>
    <lineage>
        <taxon>Bacteria</taxon>
        <taxon>Pseudomonadati</taxon>
        <taxon>Pseudomonadota</taxon>
        <taxon>Alphaproteobacteria</taxon>
        <taxon>Hyphomicrobiales</taxon>
        <taxon>Xanthobacteraceae</taxon>
        <taxon>Ancylobacter</taxon>
    </lineage>
</organism>
<sequence length="131" mass="13516">MAPADRLLPRSPALPRWIETLARLSALACLIALPLLSLLPADVVERTSAGKNLEHAIAYAGTGLLLTLGIASPRHRLIATLLLIALAGALETAQGFTPTRNAELAQFAAGAVGAALGLIAGSLARRLLAVR</sequence>
<accession>A0ABS5R3H3</accession>
<keyword evidence="1" id="KW-1133">Transmembrane helix</keyword>
<feature type="transmembrane region" description="Helical" evidence="1">
    <location>
        <begin position="104"/>
        <end position="124"/>
    </location>
</feature>